<comment type="caution">
    <text evidence="1">The sequence shown here is derived from an EMBL/GenBank/DDBJ whole genome shotgun (WGS) entry which is preliminary data.</text>
</comment>
<accession>A0A813F5P1</accession>
<evidence type="ECO:0000313" key="1">
    <source>
        <dbReference type="EMBL" id="CAE8606860.1"/>
    </source>
</evidence>
<gene>
    <name evidence="1" type="ORF">PGLA1383_LOCUS24818</name>
    <name evidence="2" type="ORF">PGLA2088_LOCUS1825</name>
</gene>
<dbReference type="AlphaFoldDB" id="A0A813F5P1"/>
<evidence type="ECO:0000313" key="2">
    <source>
        <dbReference type="EMBL" id="CAE8638266.1"/>
    </source>
</evidence>
<organism evidence="1 3">
    <name type="scientific">Polarella glacialis</name>
    <name type="common">Dinoflagellate</name>
    <dbReference type="NCBI Taxonomy" id="89957"/>
    <lineage>
        <taxon>Eukaryota</taxon>
        <taxon>Sar</taxon>
        <taxon>Alveolata</taxon>
        <taxon>Dinophyceae</taxon>
        <taxon>Suessiales</taxon>
        <taxon>Suessiaceae</taxon>
        <taxon>Polarella</taxon>
    </lineage>
</organism>
<protein>
    <submittedName>
        <fullName evidence="1">Uncharacterized protein</fullName>
    </submittedName>
</protein>
<dbReference type="Proteomes" id="UP000654075">
    <property type="component" value="Unassembled WGS sequence"/>
</dbReference>
<name>A0A813F5P1_POLGL</name>
<dbReference type="EMBL" id="CAJNNV010019917">
    <property type="protein sequence ID" value="CAE8606860.1"/>
    <property type="molecule type" value="Genomic_DNA"/>
</dbReference>
<dbReference type="OrthoDB" id="441621at2759"/>
<reference evidence="1" key="1">
    <citation type="submission" date="2021-02" db="EMBL/GenBank/DDBJ databases">
        <authorList>
            <person name="Dougan E. K."/>
            <person name="Rhodes N."/>
            <person name="Thang M."/>
            <person name="Chan C."/>
        </authorList>
    </citation>
    <scope>NUCLEOTIDE SEQUENCE</scope>
</reference>
<keyword evidence="3" id="KW-1185">Reference proteome</keyword>
<dbReference type="EMBL" id="CAJNNW010001426">
    <property type="protein sequence ID" value="CAE8638266.1"/>
    <property type="molecule type" value="Genomic_DNA"/>
</dbReference>
<sequence>MSVPAQKAIPDGEEYSPVLAGELAAGGKIIGLYSSSASLALPVQMPKLQMIYGTVEDPAMTAEENELWRQSLLLLVDTLEPLWPEAEARFAAVVAAEQQAGRRRSLEVDSLRTTVLRQMSYADETESQESLEAMLNTLQTDKRLLKYLGLLERSALEGEELQAQMERLKEKGAKATNGGRQQYQITEDFGDVYQKTRTLDAQIRACCRAAQELPDTLDAYKELGDMWAKINPFR</sequence>
<evidence type="ECO:0000313" key="3">
    <source>
        <dbReference type="Proteomes" id="UP000654075"/>
    </source>
</evidence>
<proteinExistence type="predicted"/>
<dbReference type="Proteomes" id="UP000626109">
    <property type="component" value="Unassembled WGS sequence"/>
</dbReference>